<gene>
    <name evidence="2" type="ORF">GGR43_000948</name>
</gene>
<dbReference type="Proteomes" id="UP000571950">
    <property type="component" value="Unassembled WGS sequence"/>
</dbReference>
<feature type="domain" description="MaoC-like" evidence="1">
    <location>
        <begin position="18"/>
        <end position="115"/>
    </location>
</feature>
<dbReference type="EMBL" id="JACIDT010000002">
    <property type="protein sequence ID" value="MBB3925247.1"/>
    <property type="molecule type" value="Genomic_DNA"/>
</dbReference>
<dbReference type="RefSeq" id="WP_188070781.1">
    <property type="nucleotide sequence ID" value="NZ_BSPS01000030.1"/>
</dbReference>
<dbReference type="InterPro" id="IPR029069">
    <property type="entry name" value="HotDog_dom_sf"/>
</dbReference>
<protein>
    <submittedName>
        <fullName evidence="2">Acyl dehydratase</fullName>
    </submittedName>
</protein>
<proteinExistence type="predicted"/>
<accession>A0A7W6BHZ1</accession>
<name>A0A7W6BHZ1_9SPHN</name>
<dbReference type="Pfam" id="PF01575">
    <property type="entry name" value="MaoC_dehydratas"/>
    <property type="match status" value="1"/>
</dbReference>
<comment type="caution">
    <text evidence="2">The sequence shown here is derived from an EMBL/GenBank/DDBJ whole genome shotgun (WGS) entry which is preliminary data.</text>
</comment>
<dbReference type="SUPFAM" id="SSF54637">
    <property type="entry name" value="Thioesterase/thiol ester dehydrase-isomerase"/>
    <property type="match status" value="1"/>
</dbReference>
<evidence type="ECO:0000313" key="3">
    <source>
        <dbReference type="Proteomes" id="UP000571950"/>
    </source>
</evidence>
<dbReference type="AlphaFoldDB" id="A0A7W6BHZ1"/>
<dbReference type="PANTHER" id="PTHR43664">
    <property type="entry name" value="MONOAMINE OXIDASE-RELATED"/>
    <property type="match status" value="1"/>
</dbReference>
<organism evidence="2 3">
    <name type="scientific">Sphingobium jiangsuense</name>
    <dbReference type="NCBI Taxonomy" id="870476"/>
    <lineage>
        <taxon>Bacteria</taxon>
        <taxon>Pseudomonadati</taxon>
        <taxon>Pseudomonadota</taxon>
        <taxon>Alphaproteobacteria</taxon>
        <taxon>Sphingomonadales</taxon>
        <taxon>Sphingomonadaceae</taxon>
        <taxon>Sphingobium</taxon>
    </lineage>
</organism>
<keyword evidence="3" id="KW-1185">Reference proteome</keyword>
<evidence type="ECO:0000259" key="1">
    <source>
        <dbReference type="Pfam" id="PF01575"/>
    </source>
</evidence>
<sequence length="150" mass="16961">MTLYFDDLEIGKIERFGRYEVTREEVLAFAGRYDPQPFHLDDEAAAASLFGRLAASGWHTAAITMRLITDHWQAIGLDKASLGGIGMDELRWLRPVYPGDVLSVETELLEKMPSRSKPDRGVIRGRWTTLNQHGEAVMSQISIGMMQRRP</sequence>
<dbReference type="InterPro" id="IPR002539">
    <property type="entry name" value="MaoC-like_dom"/>
</dbReference>
<reference evidence="2 3" key="1">
    <citation type="submission" date="2020-08" db="EMBL/GenBank/DDBJ databases">
        <title>Genomic Encyclopedia of Type Strains, Phase IV (KMG-IV): sequencing the most valuable type-strain genomes for metagenomic binning, comparative biology and taxonomic classification.</title>
        <authorList>
            <person name="Goeker M."/>
        </authorList>
    </citation>
    <scope>NUCLEOTIDE SEQUENCE [LARGE SCALE GENOMIC DNA]</scope>
    <source>
        <strain evidence="2 3">DSM 26189</strain>
    </source>
</reference>
<dbReference type="InterPro" id="IPR052342">
    <property type="entry name" value="MCH/BMMD"/>
</dbReference>
<evidence type="ECO:0000313" key="2">
    <source>
        <dbReference type="EMBL" id="MBB3925247.1"/>
    </source>
</evidence>
<dbReference type="CDD" id="cd03454">
    <property type="entry name" value="YdeM"/>
    <property type="match status" value="1"/>
</dbReference>
<dbReference type="Gene3D" id="3.10.129.10">
    <property type="entry name" value="Hotdog Thioesterase"/>
    <property type="match status" value="1"/>
</dbReference>
<dbReference type="PANTHER" id="PTHR43664:SF1">
    <property type="entry name" value="BETA-METHYLMALYL-COA DEHYDRATASE"/>
    <property type="match status" value="1"/>
</dbReference>